<dbReference type="PATRIC" id="fig|38300.4.peg.5451"/>
<sequence length="146" mass="15404">MTIAPEVSVRRERSAAVPVVVAAAMAPLLVWLVADPLLGARLEVFTPRGAVELGAPQILIAGVLSALAGWGLRGLLDRFAPRRGRTIWAVAAVLVLALSCLPLTDPAISTSTRLWLGLMHVVVGAVLIPGLGRRRDDRHAAARSRG</sequence>
<dbReference type="GeneID" id="97233748"/>
<organism evidence="1">
    <name type="scientific">Streptomyces pristinaespiralis</name>
    <dbReference type="NCBI Taxonomy" id="38300"/>
    <lineage>
        <taxon>Bacteria</taxon>
        <taxon>Bacillati</taxon>
        <taxon>Actinomycetota</taxon>
        <taxon>Actinomycetes</taxon>
        <taxon>Kitasatosporales</taxon>
        <taxon>Streptomycetaceae</taxon>
        <taxon>Streptomyces</taxon>
    </lineage>
</organism>
<proteinExistence type="predicted"/>
<dbReference type="OMA" id="RGRTIWA"/>
<evidence type="ECO:0000313" key="1">
    <source>
        <dbReference type="EMBL" id="ALC23504.1"/>
    </source>
</evidence>
<dbReference type="InterPro" id="IPR045713">
    <property type="entry name" value="DUF6069"/>
</dbReference>
<dbReference type="AlphaFoldDB" id="A0A0M4D983"/>
<evidence type="ECO:0000313" key="2">
    <source>
        <dbReference type="Proteomes" id="UP000060513"/>
    </source>
</evidence>
<dbReference type="Proteomes" id="UP000060513">
    <property type="component" value="Chromosome"/>
</dbReference>
<dbReference type="Pfam" id="PF19545">
    <property type="entry name" value="DUF6069"/>
    <property type="match status" value="1"/>
</dbReference>
<dbReference type="KEGG" id="spri:SPRI_5198"/>
<reference evidence="1 2" key="1">
    <citation type="submission" date="2015-08" db="EMBL/GenBank/DDBJ databases">
        <title>Genome sequence of the pristinamycin over-producing bacterium Streptomyces pristinaespiralis HCCB10218.</title>
        <authorList>
            <person name="Tian J."/>
            <person name="Yang J."/>
            <person name="Li L."/>
            <person name="Ruan L."/>
            <person name="Wei W."/>
            <person name="Zheng G."/>
            <person name="Wei Z."/>
            <person name="Yang S."/>
            <person name="Ge M."/>
            <person name="Jiang W."/>
            <person name="Lu Y."/>
        </authorList>
    </citation>
    <scope>NUCLEOTIDE SEQUENCE [LARGE SCALE GENOMIC DNA]</scope>
    <source>
        <strain evidence="1 2">HCCB 10218</strain>
    </source>
</reference>
<name>A0A0M4D983_STRPR</name>
<dbReference type="EMBL" id="CP011340">
    <property type="protein sequence ID" value="ALC23504.1"/>
    <property type="molecule type" value="Genomic_DNA"/>
</dbReference>
<protein>
    <submittedName>
        <fullName evidence="1">Uncharacterized protein</fullName>
    </submittedName>
</protein>
<accession>A0A0M4D983</accession>
<dbReference type="RefSeq" id="WP_005318308.1">
    <property type="nucleotide sequence ID" value="NZ_CP011340.1"/>
</dbReference>
<gene>
    <name evidence="1" type="ORF">SPRI_5198</name>
</gene>